<dbReference type="Proteomes" id="UP001221142">
    <property type="component" value="Unassembled WGS sequence"/>
</dbReference>
<dbReference type="InterPro" id="IPR011989">
    <property type="entry name" value="ARM-like"/>
</dbReference>
<organism evidence="6 7">
    <name type="scientific">Roridomyces roridus</name>
    <dbReference type="NCBI Taxonomy" id="1738132"/>
    <lineage>
        <taxon>Eukaryota</taxon>
        <taxon>Fungi</taxon>
        <taxon>Dikarya</taxon>
        <taxon>Basidiomycota</taxon>
        <taxon>Agaricomycotina</taxon>
        <taxon>Agaricomycetes</taxon>
        <taxon>Agaricomycetidae</taxon>
        <taxon>Agaricales</taxon>
        <taxon>Marasmiineae</taxon>
        <taxon>Mycenaceae</taxon>
        <taxon>Roridomyces</taxon>
    </lineage>
</organism>
<evidence type="ECO:0000256" key="2">
    <source>
        <dbReference type="ARBA" id="ARBA00022771"/>
    </source>
</evidence>
<keyword evidence="7" id="KW-1185">Reference proteome</keyword>
<comment type="caution">
    <text evidence="6">The sequence shown here is derived from an EMBL/GenBank/DDBJ whole genome shotgun (WGS) entry which is preliminary data.</text>
</comment>
<evidence type="ECO:0000313" key="7">
    <source>
        <dbReference type="Proteomes" id="UP001221142"/>
    </source>
</evidence>
<evidence type="ECO:0000256" key="4">
    <source>
        <dbReference type="PROSITE-ProRule" id="PRU00134"/>
    </source>
</evidence>
<dbReference type="InterPro" id="IPR002893">
    <property type="entry name" value="Znf_MYND"/>
</dbReference>
<dbReference type="InterPro" id="IPR016024">
    <property type="entry name" value="ARM-type_fold"/>
</dbReference>
<evidence type="ECO:0000259" key="5">
    <source>
        <dbReference type="PROSITE" id="PS50865"/>
    </source>
</evidence>
<proteinExistence type="predicted"/>
<name>A0AAD7C3G7_9AGAR</name>
<evidence type="ECO:0000256" key="1">
    <source>
        <dbReference type="ARBA" id="ARBA00022723"/>
    </source>
</evidence>
<dbReference type="AlphaFoldDB" id="A0AAD7C3G7"/>
<evidence type="ECO:0000256" key="3">
    <source>
        <dbReference type="ARBA" id="ARBA00022833"/>
    </source>
</evidence>
<dbReference type="PROSITE" id="PS50865">
    <property type="entry name" value="ZF_MYND_2"/>
    <property type="match status" value="1"/>
</dbReference>
<keyword evidence="1" id="KW-0479">Metal-binding</keyword>
<dbReference type="EMBL" id="JARKIF010000005">
    <property type="protein sequence ID" value="KAJ7638198.1"/>
    <property type="molecule type" value="Genomic_DNA"/>
</dbReference>
<gene>
    <name evidence="6" type="ORF">FB45DRAFT_902235</name>
</gene>
<feature type="domain" description="MYND-type" evidence="5">
    <location>
        <begin position="618"/>
        <end position="656"/>
    </location>
</feature>
<dbReference type="Gene3D" id="1.25.10.10">
    <property type="entry name" value="Leucine-rich Repeat Variant"/>
    <property type="match status" value="1"/>
</dbReference>
<evidence type="ECO:0000313" key="6">
    <source>
        <dbReference type="EMBL" id="KAJ7638198.1"/>
    </source>
</evidence>
<dbReference type="SUPFAM" id="SSF48371">
    <property type="entry name" value="ARM repeat"/>
    <property type="match status" value="1"/>
</dbReference>
<sequence length="665" mass="74193">MVLHISRFLGVADVCTPRGLKQCHEAFNAVSSKLDALYAQTREFRSDCASADRLSSISADRLAAAIILTFSRIAVDAKLRKRIFAETEFLSKATALLSSPDLSVGATVMKALHNITTQHDILIVKEILPVLPMILDYSETNLAGLRDEWLDDGVYVLTRCAAGLFLDKYPDPELVAQVPLPRILRFSLSVIRLPKSTSFAVRHFAFFCYKMTEHLATLLLSNSDLIDFLVAAIRSRDLSTRFVAQYTLIQLYATSPRDETRTGRCEPDLAHPGYKWKSFLKQVADAFTELDGLIHTFDLVHALDEKIPHSHFDFGLAFSIWIQRNSTLVRGRLEKGPLGHIHLAETFETCEAALRRDGSARAELAADVIELLLAQDKDKGSSFAHSCVEKHPSVAYFYYASALGSPISPISAVLFAEKGLQCRPITEFLRLEFLCLAATCVYHIIKEMLKSSPLPNEEHLRKANVFVEKGLSYVNAFLDSTPIEHPRTAEMAAMSTLLTFLSTGHTLNEEELQTVRGELSTACEFRLPKEYTTLEEIFCRMPIAWPSWEAAMSRQPLKVSPQLSTGNQANVPDTAADVNEDEWLQRLNVSSPDVVSLELGGEKFGVKRNCGDVLLHACTRCGKRSAVLKRCAGCQRARFCNDTCQKSDWKNHREICKASRVASDN</sequence>
<dbReference type="Pfam" id="PF01753">
    <property type="entry name" value="zf-MYND"/>
    <property type="match status" value="1"/>
</dbReference>
<keyword evidence="3" id="KW-0862">Zinc</keyword>
<dbReference type="Gene3D" id="6.10.140.2220">
    <property type="match status" value="1"/>
</dbReference>
<keyword evidence="2 4" id="KW-0863">Zinc-finger</keyword>
<protein>
    <recommendedName>
        <fullName evidence="5">MYND-type domain-containing protein</fullName>
    </recommendedName>
</protein>
<dbReference type="SUPFAM" id="SSF144232">
    <property type="entry name" value="HIT/MYND zinc finger-like"/>
    <property type="match status" value="1"/>
</dbReference>
<accession>A0AAD7C3G7</accession>
<reference evidence="6" key="1">
    <citation type="submission" date="2023-03" db="EMBL/GenBank/DDBJ databases">
        <title>Massive genome expansion in bonnet fungi (Mycena s.s.) driven by repeated elements and novel gene families across ecological guilds.</title>
        <authorList>
            <consortium name="Lawrence Berkeley National Laboratory"/>
            <person name="Harder C.B."/>
            <person name="Miyauchi S."/>
            <person name="Viragh M."/>
            <person name="Kuo A."/>
            <person name="Thoen E."/>
            <person name="Andreopoulos B."/>
            <person name="Lu D."/>
            <person name="Skrede I."/>
            <person name="Drula E."/>
            <person name="Henrissat B."/>
            <person name="Morin E."/>
            <person name="Kohler A."/>
            <person name="Barry K."/>
            <person name="LaButti K."/>
            <person name="Morin E."/>
            <person name="Salamov A."/>
            <person name="Lipzen A."/>
            <person name="Mereny Z."/>
            <person name="Hegedus B."/>
            <person name="Baldrian P."/>
            <person name="Stursova M."/>
            <person name="Weitz H."/>
            <person name="Taylor A."/>
            <person name="Grigoriev I.V."/>
            <person name="Nagy L.G."/>
            <person name="Martin F."/>
            <person name="Kauserud H."/>
        </authorList>
    </citation>
    <scope>NUCLEOTIDE SEQUENCE</scope>
    <source>
        <strain evidence="6">9284</strain>
    </source>
</reference>
<dbReference type="GO" id="GO:0008270">
    <property type="term" value="F:zinc ion binding"/>
    <property type="evidence" value="ECO:0007669"/>
    <property type="project" value="UniProtKB-KW"/>
</dbReference>